<keyword evidence="6" id="KW-0408">Iron</keyword>
<organism evidence="8 9">
    <name type="scientific">Erythrobacter ani</name>
    <dbReference type="NCBI Taxonomy" id="2827235"/>
    <lineage>
        <taxon>Bacteria</taxon>
        <taxon>Pseudomonadati</taxon>
        <taxon>Pseudomonadota</taxon>
        <taxon>Alphaproteobacteria</taxon>
        <taxon>Sphingomonadales</taxon>
        <taxon>Erythrobacteraceae</taxon>
        <taxon>Erythrobacter/Porphyrobacter group</taxon>
        <taxon>Erythrobacter</taxon>
    </lineage>
</organism>
<accession>A0ABS6SR31</accession>
<comment type="caution">
    <text evidence="8">The sequence shown here is derived from an EMBL/GenBank/DDBJ whole genome shotgun (WGS) entry which is preliminary data.</text>
</comment>
<sequence>MVGPGESSIDFLHAQDGVKRVPSSKVEMIVKSDFLTPEHCEELVELIDLDRRPSTLADANGDAAFRTSETCDLKPSDVAVRRLEERLQQFTGIDPVYGEPLQGQRYEVGQEFKDHTDWFNPGGEDWEKYCAKSGQRTWTFMIYLNEVGAGGATRFKVINKKVQPELGKIIGWNNRTPDGGGNVSTLHHAMKVRKGTKYVITKWYREKPWRG</sequence>
<dbReference type="RefSeq" id="WP_218318071.1">
    <property type="nucleotide sequence ID" value="NZ_JAGSPB010000003.1"/>
</dbReference>
<keyword evidence="9" id="KW-1185">Reference proteome</keyword>
<dbReference type="PANTHER" id="PTHR10869">
    <property type="entry name" value="PROLYL 4-HYDROXYLASE ALPHA SUBUNIT"/>
    <property type="match status" value="1"/>
</dbReference>
<comment type="cofactor">
    <cofactor evidence="1">
        <name>L-ascorbate</name>
        <dbReference type="ChEBI" id="CHEBI:38290"/>
    </cofactor>
</comment>
<reference evidence="8 9" key="1">
    <citation type="submission" date="2021-04" db="EMBL/GenBank/DDBJ databases">
        <authorList>
            <person name="Pira H."/>
            <person name="Risdian C."/>
            <person name="Wink J."/>
        </authorList>
    </citation>
    <scope>NUCLEOTIDE SEQUENCE [LARGE SCALE GENOMIC DNA]</scope>
    <source>
        <strain evidence="8 9">WH131</strain>
    </source>
</reference>
<dbReference type="PROSITE" id="PS51471">
    <property type="entry name" value="FE2OG_OXY"/>
    <property type="match status" value="1"/>
</dbReference>
<dbReference type="InterPro" id="IPR005123">
    <property type="entry name" value="Oxoglu/Fe-dep_dioxygenase_dom"/>
</dbReference>
<evidence type="ECO:0000259" key="7">
    <source>
        <dbReference type="PROSITE" id="PS51471"/>
    </source>
</evidence>
<proteinExistence type="predicted"/>
<evidence type="ECO:0000256" key="3">
    <source>
        <dbReference type="ARBA" id="ARBA00022896"/>
    </source>
</evidence>
<evidence type="ECO:0000256" key="1">
    <source>
        <dbReference type="ARBA" id="ARBA00001961"/>
    </source>
</evidence>
<evidence type="ECO:0000256" key="5">
    <source>
        <dbReference type="ARBA" id="ARBA00023002"/>
    </source>
</evidence>
<evidence type="ECO:0000256" key="4">
    <source>
        <dbReference type="ARBA" id="ARBA00022964"/>
    </source>
</evidence>
<keyword evidence="2" id="KW-0479">Metal-binding</keyword>
<dbReference type="InterPro" id="IPR045054">
    <property type="entry name" value="P4HA-like"/>
</dbReference>
<dbReference type="Pfam" id="PF13640">
    <property type="entry name" value="2OG-FeII_Oxy_3"/>
    <property type="match status" value="1"/>
</dbReference>
<protein>
    <submittedName>
        <fullName evidence="8">2OG-Fe(II) oxygenase</fullName>
    </submittedName>
</protein>
<evidence type="ECO:0000313" key="8">
    <source>
        <dbReference type="EMBL" id="MBV7267506.1"/>
    </source>
</evidence>
<evidence type="ECO:0000256" key="6">
    <source>
        <dbReference type="ARBA" id="ARBA00023004"/>
    </source>
</evidence>
<dbReference type="Proteomes" id="UP000699975">
    <property type="component" value="Unassembled WGS sequence"/>
</dbReference>
<name>A0ABS6SR31_9SPHN</name>
<dbReference type="EMBL" id="JAGSPB010000003">
    <property type="protein sequence ID" value="MBV7267506.1"/>
    <property type="molecule type" value="Genomic_DNA"/>
</dbReference>
<evidence type="ECO:0000313" key="9">
    <source>
        <dbReference type="Proteomes" id="UP000699975"/>
    </source>
</evidence>
<dbReference type="InterPro" id="IPR006620">
    <property type="entry name" value="Pro_4_hyd_alph"/>
</dbReference>
<feature type="domain" description="Fe2OG dioxygenase" evidence="7">
    <location>
        <begin position="97"/>
        <end position="206"/>
    </location>
</feature>
<gene>
    <name evidence="8" type="ORF">KCG45_15070</name>
</gene>
<evidence type="ECO:0000256" key="2">
    <source>
        <dbReference type="ARBA" id="ARBA00022723"/>
    </source>
</evidence>
<keyword evidence="4" id="KW-0223">Dioxygenase</keyword>
<dbReference type="PANTHER" id="PTHR10869:SF246">
    <property type="entry name" value="TRANSMEMBRANE PROLYL 4-HYDROXYLASE"/>
    <property type="match status" value="1"/>
</dbReference>
<dbReference type="SMART" id="SM00702">
    <property type="entry name" value="P4Hc"/>
    <property type="match status" value="1"/>
</dbReference>
<dbReference type="InterPro" id="IPR044862">
    <property type="entry name" value="Pro_4_hyd_alph_FE2OG_OXY"/>
</dbReference>
<keyword evidence="3" id="KW-0847">Vitamin C</keyword>
<keyword evidence="5" id="KW-0560">Oxidoreductase</keyword>